<feature type="domain" description="PylC N-terminal" evidence="2">
    <location>
        <begin position="26"/>
        <end position="97"/>
    </location>
</feature>
<dbReference type="SUPFAM" id="SSF56059">
    <property type="entry name" value="Glutathione synthetase ATP-binding domain-like"/>
    <property type="match status" value="1"/>
</dbReference>
<dbReference type="InterPro" id="IPR048764">
    <property type="entry name" value="PylC_N"/>
</dbReference>
<dbReference type="Pfam" id="PF21360">
    <property type="entry name" value="PylC-like_N"/>
    <property type="match status" value="1"/>
</dbReference>
<dbReference type="Pfam" id="PF02655">
    <property type="entry name" value="ATP-grasp_3"/>
    <property type="match status" value="1"/>
</dbReference>
<dbReference type="Gene3D" id="3.30.470.20">
    <property type="entry name" value="ATP-grasp fold, B domain"/>
    <property type="match status" value="1"/>
</dbReference>
<organism evidence="3 4">
    <name type="scientific">Flavobacterium chungnamense</name>
    <dbReference type="NCBI Taxonomy" id="706182"/>
    <lineage>
        <taxon>Bacteria</taxon>
        <taxon>Pseudomonadati</taxon>
        <taxon>Bacteroidota</taxon>
        <taxon>Flavobacteriia</taxon>
        <taxon>Flavobacteriales</taxon>
        <taxon>Flavobacteriaceae</taxon>
        <taxon>Flavobacterium</taxon>
    </lineage>
</organism>
<keyword evidence="4" id="KW-1185">Reference proteome</keyword>
<dbReference type="Proteomes" id="UP001500426">
    <property type="component" value="Unassembled WGS sequence"/>
</dbReference>
<sequence>MEKRTVLVTGIGGNVGQGILRNIRSLNLPIRLIGTDIASFTPGNHLCDVSCQVPYSYDESYIPKLQDIIQTEKVDLVIPSTDYEVYYLSENAEKLNTVVVASEAKTAKIYLDKYETYKYLSSNGIPFAKSWIASEYDFSEKEIIAKPREGRGSRGILLNPEKPNQLPQGYMIQPLSKGIEITTAVYVNKQGNLHGLFTMERSLTNGTTTESKVVFQFDDEMKIIADKMIALGGLVGSFNIQSIVTDEGSIVPFEINCRISGTNSIRHNLGFQDVKYAIQEYLLNEIPDEPKPIEGIATRILMDVVYPNSNDFDKLNNNSVSHIIY</sequence>
<dbReference type="InterPro" id="IPR003806">
    <property type="entry name" value="ATP-grasp_PylC-type"/>
</dbReference>
<dbReference type="Gene3D" id="3.40.50.20">
    <property type="match status" value="1"/>
</dbReference>
<comment type="caution">
    <text evidence="3">The sequence shown here is derived from an EMBL/GenBank/DDBJ whole genome shotgun (WGS) entry which is preliminary data.</text>
</comment>
<protein>
    <submittedName>
        <fullName evidence="3">ATP-grasp domain-containing protein</fullName>
    </submittedName>
</protein>
<evidence type="ECO:0000259" key="1">
    <source>
        <dbReference type="Pfam" id="PF02655"/>
    </source>
</evidence>
<evidence type="ECO:0000313" key="4">
    <source>
        <dbReference type="Proteomes" id="UP001500426"/>
    </source>
</evidence>
<feature type="domain" description="ATP-grasp fold PylC-type" evidence="1">
    <location>
        <begin position="112"/>
        <end position="262"/>
    </location>
</feature>
<gene>
    <name evidence="3" type="ORF">GCM10022388_07970</name>
</gene>
<dbReference type="RefSeq" id="WP_345090943.1">
    <property type="nucleotide sequence ID" value="NZ_BAABCS010000005.1"/>
</dbReference>
<proteinExistence type="predicted"/>
<accession>A0ABP7UJH0</accession>
<evidence type="ECO:0000313" key="3">
    <source>
        <dbReference type="EMBL" id="GAA4045036.1"/>
    </source>
</evidence>
<evidence type="ECO:0000259" key="2">
    <source>
        <dbReference type="Pfam" id="PF21360"/>
    </source>
</evidence>
<name>A0ABP7UJH0_9FLAO</name>
<reference evidence="4" key="1">
    <citation type="journal article" date="2019" name="Int. J. Syst. Evol. Microbiol.">
        <title>The Global Catalogue of Microorganisms (GCM) 10K type strain sequencing project: providing services to taxonomists for standard genome sequencing and annotation.</title>
        <authorList>
            <consortium name="The Broad Institute Genomics Platform"/>
            <consortium name="The Broad Institute Genome Sequencing Center for Infectious Disease"/>
            <person name="Wu L."/>
            <person name="Ma J."/>
        </authorList>
    </citation>
    <scope>NUCLEOTIDE SEQUENCE [LARGE SCALE GENOMIC DNA]</scope>
    <source>
        <strain evidence="4">JCM 17068</strain>
    </source>
</reference>
<dbReference type="EMBL" id="BAABCS010000005">
    <property type="protein sequence ID" value="GAA4045036.1"/>
    <property type="molecule type" value="Genomic_DNA"/>
</dbReference>